<accession>A0ABT0SQ88</accession>
<keyword evidence="2" id="KW-1185">Reference proteome</keyword>
<dbReference type="EMBL" id="JAMJPJ010000009">
    <property type="protein sequence ID" value="MCL7929902.1"/>
    <property type="molecule type" value="Genomic_DNA"/>
</dbReference>
<dbReference type="RefSeq" id="WP_250080940.1">
    <property type="nucleotide sequence ID" value="NZ_JAMJPJ010000009.1"/>
</dbReference>
<organism evidence="1 2">
    <name type="scientific">Halomonas llamarensis</name>
    <dbReference type="NCBI Taxonomy" id="2945104"/>
    <lineage>
        <taxon>Bacteria</taxon>
        <taxon>Pseudomonadati</taxon>
        <taxon>Pseudomonadota</taxon>
        <taxon>Gammaproteobacteria</taxon>
        <taxon>Oceanospirillales</taxon>
        <taxon>Halomonadaceae</taxon>
        <taxon>Halomonas</taxon>
    </lineage>
</organism>
<proteinExistence type="predicted"/>
<name>A0ABT0SQ88_9GAMM</name>
<dbReference type="Proteomes" id="UP001165308">
    <property type="component" value="Unassembled WGS sequence"/>
</dbReference>
<sequence length="220" mass="24731">MSDHILLVEGEADRGFFEALCRSLDLDTHVEVSPPRRFGANQDTKQAALHTLPTLLENLIDREDGRLAVVLDADSHVHGGGFERTVRQFSDVVGEYGYRRRTTGARSPDGLLFSHDDGLNDLGLWVMPNNADEGMLEHWMAQCLTAAERPWFDHAIRVIDELPWPAKFKALRRPKAEVATWLAWQGRPGEGLYYAVEAGLLDEQSALHAGLNTWLEAVYR</sequence>
<reference evidence="1" key="1">
    <citation type="submission" date="2022-05" db="EMBL/GenBank/DDBJ databases">
        <title>Halomonas geminus sp. nov. and Halomonas llamarensis sp. nov. isolated from high-altitude salars of the Atacama Desert.</title>
        <authorList>
            <person name="Hintersatz C."/>
            <person name="Rojas L.A."/>
            <person name="Wei T.-S."/>
            <person name="Kutschke S."/>
            <person name="Lehmann F."/>
            <person name="Jain R."/>
            <person name="Pollmann K."/>
        </authorList>
    </citation>
    <scope>NUCLEOTIDE SEQUENCE</scope>
    <source>
        <strain evidence="1">ATCHA</strain>
    </source>
</reference>
<dbReference type="Pfam" id="PF11536">
    <property type="entry name" value="DUF3226"/>
    <property type="match status" value="1"/>
</dbReference>
<gene>
    <name evidence="1" type="ORF">M8006_07910</name>
</gene>
<protein>
    <recommendedName>
        <fullName evidence="3">DUF4276 family protein</fullName>
    </recommendedName>
</protein>
<evidence type="ECO:0000313" key="2">
    <source>
        <dbReference type="Proteomes" id="UP001165308"/>
    </source>
</evidence>
<comment type="caution">
    <text evidence="1">The sequence shown here is derived from an EMBL/GenBank/DDBJ whole genome shotgun (WGS) entry which is preliminary data.</text>
</comment>
<evidence type="ECO:0000313" key="1">
    <source>
        <dbReference type="EMBL" id="MCL7929902.1"/>
    </source>
</evidence>
<dbReference type="InterPro" id="IPR024508">
    <property type="entry name" value="DUF3226"/>
</dbReference>
<evidence type="ECO:0008006" key="3">
    <source>
        <dbReference type="Google" id="ProtNLM"/>
    </source>
</evidence>